<feature type="signal peptide" evidence="1">
    <location>
        <begin position="1"/>
        <end position="30"/>
    </location>
</feature>
<proteinExistence type="predicted"/>
<organism evidence="2 3">
    <name type="scientific">Inquilinus ginsengisoli</name>
    <dbReference type="NCBI Taxonomy" id="363840"/>
    <lineage>
        <taxon>Bacteria</taxon>
        <taxon>Pseudomonadati</taxon>
        <taxon>Pseudomonadota</taxon>
        <taxon>Alphaproteobacteria</taxon>
        <taxon>Rhodospirillales</taxon>
        <taxon>Rhodospirillaceae</taxon>
        <taxon>Inquilinus</taxon>
    </lineage>
</organism>
<reference evidence="2 3" key="1">
    <citation type="submission" date="2023-07" db="EMBL/GenBank/DDBJ databases">
        <title>Sorghum-associated microbial communities from plants grown in Nebraska, USA.</title>
        <authorList>
            <person name="Schachtman D."/>
        </authorList>
    </citation>
    <scope>NUCLEOTIDE SEQUENCE [LARGE SCALE GENOMIC DNA]</scope>
    <source>
        <strain evidence="2 3">584</strain>
    </source>
</reference>
<evidence type="ECO:0000313" key="2">
    <source>
        <dbReference type="EMBL" id="MDR6292675.1"/>
    </source>
</evidence>
<gene>
    <name evidence="2" type="ORF">E9232_005215</name>
</gene>
<dbReference type="EMBL" id="JAVDPW010000009">
    <property type="protein sequence ID" value="MDR6292675.1"/>
    <property type="molecule type" value="Genomic_DNA"/>
</dbReference>
<evidence type="ECO:0000256" key="1">
    <source>
        <dbReference type="SAM" id="SignalP"/>
    </source>
</evidence>
<keyword evidence="3" id="KW-1185">Reference proteome</keyword>
<feature type="chain" id="PRO_5046628516" evidence="1">
    <location>
        <begin position="31"/>
        <end position="68"/>
    </location>
</feature>
<name>A0ABU1JVL7_9PROT</name>
<keyword evidence="1" id="KW-0732">Signal</keyword>
<accession>A0ABU1JVL7</accession>
<protein>
    <submittedName>
        <fullName evidence="2">Uncharacterized protein</fullName>
    </submittedName>
</protein>
<dbReference type="PROSITE" id="PS51257">
    <property type="entry name" value="PROKAR_LIPOPROTEIN"/>
    <property type="match status" value="1"/>
</dbReference>
<evidence type="ECO:0000313" key="3">
    <source>
        <dbReference type="Proteomes" id="UP001262410"/>
    </source>
</evidence>
<comment type="caution">
    <text evidence="2">The sequence shown here is derived from an EMBL/GenBank/DDBJ whole genome shotgun (WGS) entry which is preliminary data.</text>
</comment>
<dbReference type="Proteomes" id="UP001262410">
    <property type="component" value="Unassembled WGS sequence"/>
</dbReference>
<sequence length="68" mass="7026">MNRLPSLRRLVLGTMLGAAGSFAVSCAAVAEHLSYAPAPVAPLASQPAPAYYVDTPLPTLLAVPDAHR</sequence>
<dbReference type="RefSeq" id="WP_309798969.1">
    <property type="nucleotide sequence ID" value="NZ_JAVDPW010000009.1"/>
</dbReference>